<dbReference type="Pfam" id="PF13086">
    <property type="entry name" value="AAA_11"/>
    <property type="match status" value="1"/>
</dbReference>
<dbReference type="InterPro" id="IPR041677">
    <property type="entry name" value="DNA2/NAM7_AAA_11"/>
</dbReference>
<dbReference type="CDD" id="cd18808">
    <property type="entry name" value="SF1_C_Upf1"/>
    <property type="match status" value="1"/>
</dbReference>
<organism evidence="8">
    <name type="scientific">Archaeoglobus fulgidus</name>
    <dbReference type="NCBI Taxonomy" id="2234"/>
    <lineage>
        <taxon>Archaea</taxon>
        <taxon>Methanobacteriati</taxon>
        <taxon>Methanobacteriota</taxon>
        <taxon>Archaeoglobi</taxon>
        <taxon>Archaeoglobales</taxon>
        <taxon>Archaeoglobaceae</taxon>
        <taxon>Archaeoglobus</taxon>
    </lineage>
</organism>
<keyword evidence="2" id="KW-0547">Nucleotide-binding</keyword>
<dbReference type="PANTHER" id="PTHR43788">
    <property type="entry name" value="DNA2/NAM7 HELICASE FAMILY MEMBER"/>
    <property type="match status" value="1"/>
</dbReference>
<dbReference type="InterPro" id="IPR041679">
    <property type="entry name" value="DNA2/NAM7-like_C"/>
</dbReference>
<sequence>MFCRRCGSLLRFPIFWCSKCRKSEITTGSILFRQLERLLEDERRAEIKDKRGDILRCEVEDCYENLAVLNCKRPAFEEGDVLAVVENGYSRPLGTVIESGDLILVALFENAEEMVKGRKVLFVREAEQLVSYDLQLECLGLYKSGTLKDEEKQVFDIFFENKFNIGKKTARAKDYFILKLGGKRGEKELDAHQKGALERILGLEKGETLLIVGPPGTGKTSVIAKAALELADIGKKVLVTSHTNRAVDNVIGKLPVEITLRIGRPEKIAENVRPYMLLYKVKTRLGEKLRELENEIRKLREEKHKLSIMNKELEKEWSRIGIRRKSPVKKALIEIGERLKNLLEERNKMLKRESEALVNEAKIIGSTLVKSALWPVSNVSFDVAIIDEASQATITLALLGMLRAKSWVLIGDHYQLPPVFKTIEQSIENPEVLDPFSAFNRMIMLVGESEATWLRTHYRSNLKIINFVSKSVYGGKIIPHESCEDEKLKVQAGYLLDPERAAVFLHVPGSESGEGSKSNEAEIDAVKEIVKRLRQLGIEREKIGVITPYRAQRNSIKSIFGESLEVATVDAFQGREKDVIIFSAVATTAFSVRFVENRRRLNVAFTRAKKKLIVIANAHAPWSGLMKDYIEYAKENDSFFSF</sequence>
<evidence type="ECO:0000256" key="5">
    <source>
        <dbReference type="ARBA" id="ARBA00022840"/>
    </source>
</evidence>
<dbReference type="SUPFAM" id="SSF52540">
    <property type="entry name" value="P-loop containing nucleoside triphosphate hydrolases"/>
    <property type="match status" value="1"/>
</dbReference>
<keyword evidence="5" id="KW-0067">ATP-binding</keyword>
<keyword evidence="6" id="KW-0175">Coiled coil</keyword>
<evidence type="ECO:0000256" key="2">
    <source>
        <dbReference type="ARBA" id="ARBA00022741"/>
    </source>
</evidence>
<proteinExistence type="inferred from homology"/>
<feature type="domain" description="AAA+ ATPase" evidence="7">
    <location>
        <begin position="205"/>
        <end position="448"/>
    </location>
</feature>
<evidence type="ECO:0000256" key="4">
    <source>
        <dbReference type="ARBA" id="ARBA00022806"/>
    </source>
</evidence>
<dbReference type="AlphaFoldDB" id="A0A7C2N857"/>
<dbReference type="InterPro" id="IPR003593">
    <property type="entry name" value="AAA+_ATPase"/>
</dbReference>
<dbReference type="GO" id="GO:0043139">
    <property type="term" value="F:5'-3' DNA helicase activity"/>
    <property type="evidence" value="ECO:0007669"/>
    <property type="project" value="TreeGrafter"/>
</dbReference>
<dbReference type="SMART" id="SM00382">
    <property type="entry name" value="AAA"/>
    <property type="match status" value="1"/>
</dbReference>
<evidence type="ECO:0000313" key="8">
    <source>
        <dbReference type="EMBL" id="HET20859.1"/>
    </source>
</evidence>
<dbReference type="InterPro" id="IPR047187">
    <property type="entry name" value="SF1_C_Upf1"/>
</dbReference>
<dbReference type="GO" id="GO:0005524">
    <property type="term" value="F:ATP binding"/>
    <property type="evidence" value="ECO:0007669"/>
    <property type="project" value="UniProtKB-KW"/>
</dbReference>
<evidence type="ECO:0000259" key="7">
    <source>
        <dbReference type="SMART" id="SM00382"/>
    </source>
</evidence>
<dbReference type="InterPro" id="IPR027417">
    <property type="entry name" value="P-loop_NTPase"/>
</dbReference>
<name>A0A7C2N857_ARCFL</name>
<dbReference type="Pfam" id="PF13087">
    <property type="entry name" value="AAA_12"/>
    <property type="match status" value="1"/>
</dbReference>
<dbReference type="InterPro" id="IPR050534">
    <property type="entry name" value="Coronavir_polyprotein_1ab"/>
</dbReference>
<keyword evidence="4" id="KW-0347">Helicase</keyword>
<accession>A0A7C2N857</accession>
<dbReference type="PANTHER" id="PTHR43788:SF8">
    <property type="entry name" value="DNA-BINDING PROTEIN SMUBP-2"/>
    <property type="match status" value="1"/>
</dbReference>
<protein>
    <recommendedName>
        <fullName evidence="7">AAA+ ATPase domain-containing protein</fullName>
    </recommendedName>
</protein>
<comment type="similarity">
    <text evidence="1">Belongs to the DNA2/NAM7 helicase family.</text>
</comment>
<dbReference type="EMBL" id="DSCQ01000025">
    <property type="protein sequence ID" value="HET20859.1"/>
    <property type="molecule type" value="Genomic_DNA"/>
</dbReference>
<comment type="caution">
    <text evidence="8">The sequence shown here is derived from an EMBL/GenBank/DDBJ whole genome shotgun (WGS) entry which is preliminary data.</text>
</comment>
<evidence type="ECO:0000256" key="6">
    <source>
        <dbReference type="SAM" id="Coils"/>
    </source>
</evidence>
<evidence type="ECO:0000256" key="1">
    <source>
        <dbReference type="ARBA" id="ARBA00007913"/>
    </source>
</evidence>
<keyword evidence="3" id="KW-0378">Hydrolase</keyword>
<feature type="coiled-coil region" evidence="6">
    <location>
        <begin position="282"/>
        <end position="360"/>
    </location>
</feature>
<evidence type="ECO:0000256" key="3">
    <source>
        <dbReference type="ARBA" id="ARBA00022801"/>
    </source>
</evidence>
<reference evidence="8" key="1">
    <citation type="journal article" date="2020" name="mSystems">
        <title>Genome- and Community-Level Interaction Insights into Carbon Utilization and Element Cycling Functions of Hydrothermarchaeota in Hydrothermal Sediment.</title>
        <authorList>
            <person name="Zhou Z."/>
            <person name="Liu Y."/>
            <person name="Xu W."/>
            <person name="Pan J."/>
            <person name="Luo Z.H."/>
            <person name="Li M."/>
        </authorList>
    </citation>
    <scope>NUCLEOTIDE SEQUENCE [LARGE SCALE GENOMIC DNA]</scope>
    <source>
        <strain evidence="8">SpSt-12</strain>
    </source>
</reference>
<dbReference type="Gene3D" id="3.40.50.300">
    <property type="entry name" value="P-loop containing nucleotide triphosphate hydrolases"/>
    <property type="match status" value="2"/>
</dbReference>
<dbReference type="GO" id="GO:0016787">
    <property type="term" value="F:hydrolase activity"/>
    <property type="evidence" value="ECO:0007669"/>
    <property type="project" value="UniProtKB-KW"/>
</dbReference>
<gene>
    <name evidence="8" type="ORF">ENN70_01885</name>
</gene>